<keyword evidence="8 9" id="KW-0012">Acyltransferase</keyword>
<dbReference type="Pfam" id="PF08545">
    <property type="entry name" value="ACP_syn_III"/>
    <property type="match status" value="1"/>
</dbReference>
<evidence type="ECO:0000256" key="2">
    <source>
        <dbReference type="ARBA" id="ARBA00022516"/>
    </source>
</evidence>
<feature type="domain" description="Beta-ketoacyl-[acyl-carrier-protein] synthase III C-terminal" evidence="10">
    <location>
        <begin position="247"/>
        <end position="335"/>
    </location>
</feature>
<keyword evidence="2 9" id="KW-0444">Lipid biosynthesis</keyword>
<dbReference type="Pfam" id="PF08541">
    <property type="entry name" value="ACP_syn_III_C"/>
    <property type="match status" value="1"/>
</dbReference>
<proteinExistence type="inferred from homology"/>
<dbReference type="NCBIfam" id="NF006829">
    <property type="entry name" value="PRK09352.1"/>
    <property type="match status" value="1"/>
</dbReference>
<dbReference type="Proteomes" id="UP001058271">
    <property type="component" value="Chromosome"/>
</dbReference>
<evidence type="ECO:0000256" key="5">
    <source>
        <dbReference type="ARBA" id="ARBA00023098"/>
    </source>
</evidence>
<keyword evidence="5 9" id="KW-0443">Lipid metabolism</keyword>
<keyword evidence="4 9" id="KW-0276">Fatty acid metabolism</keyword>
<feature type="domain" description="Beta-ketoacyl-[acyl-carrier-protein] synthase III N-terminal" evidence="11">
    <location>
        <begin position="129"/>
        <end position="207"/>
    </location>
</feature>
<evidence type="ECO:0000256" key="7">
    <source>
        <dbReference type="ARBA" id="ARBA00023268"/>
    </source>
</evidence>
<evidence type="ECO:0000313" key="12">
    <source>
        <dbReference type="EMBL" id="UWZ35410.1"/>
    </source>
</evidence>
<keyword evidence="7 9" id="KW-0511">Multifunctional enzyme</keyword>
<comment type="pathway">
    <text evidence="9">Lipid metabolism; fatty acid biosynthesis.</text>
</comment>
<feature type="active site" evidence="9">
    <location>
        <position position="135"/>
    </location>
</feature>
<keyword evidence="3 9" id="KW-0808">Transferase</keyword>
<accession>A0ABY5Z079</accession>
<dbReference type="SUPFAM" id="SSF53901">
    <property type="entry name" value="Thiolase-like"/>
    <property type="match status" value="1"/>
</dbReference>
<evidence type="ECO:0000256" key="4">
    <source>
        <dbReference type="ARBA" id="ARBA00022832"/>
    </source>
</evidence>
<dbReference type="InterPro" id="IPR013747">
    <property type="entry name" value="ACP_syn_III_C"/>
</dbReference>
<evidence type="ECO:0000256" key="9">
    <source>
        <dbReference type="HAMAP-Rule" id="MF_01815"/>
    </source>
</evidence>
<keyword evidence="13" id="KW-1185">Reference proteome</keyword>
<reference evidence="12" key="1">
    <citation type="submission" date="2021-04" db="EMBL/GenBank/DDBJ databases">
        <title>Biosynthetic gene clusters of Dactylosporangioum roseum.</title>
        <authorList>
            <person name="Hartkoorn R.C."/>
            <person name="Beaudoing E."/>
            <person name="Hot D."/>
            <person name="Moureu S."/>
        </authorList>
    </citation>
    <scope>NUCLEOTIDE SEQUENCE</scope>
    <source>
        <strain evidence="12">NRRL B-16295</strain>
    </source>
</reference>
<comment type="function">
    <text evidence="9">Catalyzes the condensation reaction of fatty acid synthesis by the addition to an acyl acceptor of two carbons from malonyl-ACP. Catalyzes the first condensation reaction which initiates fatty acid synthesis and may therefore play a role in governing the total rate of fatty acid production. Possesses both acetoacetyl-ACP synthase and acetyl transacylase activities. Its substrate specificity determines the biosynthesis of branched-chain and/or straight-chain of fatty acids.</text>
</comment>
<dbReference type="InterPro" id="IPR016039">
    <property type="entry name" value="Thiolase-like"/>
</dbReference>
<comment type="catalytic activity">
    <reaction evidence="9">
        <text>malonyl-[ACP] + acetyl-CoA + H(+) = 3-oxobutanoyl-[ACP] + CO2 + CoA</text>
        <dbReference type="Rhea" id="RHEA:12080"/>
        <dbReference type="Rhea" id="RHEA-COMP:9623"/>
        <dbReference type="Rhea" id="RHEA-COMP:9625"/>
        <dbReference type="ChEBI" id="CHEBI:15378"/>
        <dbReference type="ChEBI" id="CHEBI:16526"/>
        <dbReference type="ChEBI" id="CHEBI:57287"/>
        <dbReference type="ChEBI" id="CHEBI:57288"/>
        <dbReference type="ChEBI" id="CHEBI:78449"/>
        <dbReference type="ChEBI" id="CHEBI:78450"/>
        <dbReference type="EC" id="2.3.1.180"/>
    </reaction>
</comment>
<dbReference type="PANTHER" id="PTHR43091:SF1">
    <property type="entry name" value="BETA-KETOACYL-[ACYL-CARRIER-PROTEIN] SYNTHASE III, CHLOROPLASTIC"/>
    <property type="match status" value="1"/>
</dbReference>
<sequence length="337" mass="35233">MAREPRRPGRARPAARPYWRSTVNLGSKILAFGHYQPSQVVTNDDLSRVIETNDEWIRDRVGIAQRRVAGTETVADMATAAAGKALAASGLTAGDIDTVIVATCSSVDRCPNVATRVAAKLGINAPAAYDLNTACSGFCYGLASADHAIRAGAARNALVIGAEKLSDVTDWTDRTTAVLFGDGAGAAVLTAIGEGEQPGVGPVVWGSAPDKGDVLKIEGWRPYIKQEGQAVFRWATTAIAPYAQAALDRAGVQGKDIAAFVAHQANTRIIDGITKRLDMPNAIVLKDLVESGNTSAASIPLALSKAIERREVPSGAPVLLFGFGGGLTYAGQVIRCP</sequence>
<keyword evidence="9" id="KW-0963">Cytoplasm</keyword>
<name>A0ABY5Z079_9ACTN</name>
<organism evidence="12 13">
    <name type="scientific">Dactylosporangium roseum</name>
    <dbReference type="NCBI Taxonomy" id="47989"/>
    <lineage>
        <taxon>Bacteria</taxon>
        <taxon>Bacillati</taxon>
        <taxon>Actinomycetota</taxon>
        <taxon>Actinomycetes</taxon>
        <taxon>Micromonosporales</taxon>
        <taxon>Micromonosporaceae</taxon>
        <taxon>Dactylosporangium</taxon>
    </lineage>
</organism>
<dbReference type="EC" id="2.3.1.180" evidence="9"/>
<evidence type="ECO:0000256" key="6">
    <source>
        <dbReference type="ARBA" id="ARBA00023160"/>
    </source>
</evidence>
<evidence type="ECO:0000313" key="13">
    <source>
        <dbReference type="Proteomes" id="UP001058271"/>
    </source>
</evidence>
<dbReference type="InterPro" id="IPR013751">
    <property type="entry name" value="ACP_syn_III_N"/>
</dbReference>
<evidence type="ECO:0000256" key="8">
    <source>
        <dbReference type="ARBA" id="ARBA00023315"/>
    </source>
</evidence>
<dbReference type="NCBIfam" id="TIGR00747">
    <property type="entry name" value="fabH"/>
    <property type="match status" value="1"/>
</dbReference>
<evidence type="ECO:0000256" key="1">
    <source>
        <dbReference type="ARBA" id="ARBA00008642"/>
    </source>
</evidence>
<comment type="subcellular location">
    <subcellularLocation>
        <location evidence="9">Cytoplasm</location>
    </subcellularLocation>
</comment>
<dbReference type="InterPro" id="IPR004655">
    <property type="entry name" value="FabH"/>
</dbReference>
<dbReference type="HAMAP" id="MF_01815">
    <property type="entry name" value="FabH"/>
    <property type="match status" value="1"/>
</dbReference>
<evidence type="ECO:0000259" key="10">
    <source>
        <dbReference type="Pfam" id="PF08541"/>
    </source>
</evidence>
<dbReference type="PANTHER" id="PTHR43091">
    <property type="entry name" value="3-OXOACYL-[ACYL-CARRIER-PROTEIN] SYNTHASE"/>
    <property type="match status" value="1"/>
</dbReference>
<feature type="active site" evidence="9">
    <location>
        <position position="293"/>
    </location>
</feature>
<protein>
    <recommendedName>
        <fullName evidence="9">Beta-ketoacyl-[acyl-carrier-protein] synthase III</fullName>
        <shortName evidence="9">Beta-ketoacyl-ACP synthase III</shortName>
        <shortName evidence="9">KAS III</shortName>
        <ecNumber evidence="9">2.3.1.180</ecNumber>
    </recommendedName>
    <alternativeName>
        <fullName evidence="9">3-oxoacyl-[acyl-carrier-protein] synthase 3</fullName>
    </alternativeName>
    <alternativeName>
        <fullName evidence="9">3-oxoacyl-[acyl-carrier-protein] synthase III</fullName>
    </alternativeName>
</protein>
<feature type="region of interest" description="ACP-binding" evidence="9">
    <location>
        <begin position="264"/>
        <end position="268"/>
    </location>
</feature>
<comment type="subunit">
    <text evidence="9">Homodimer.</text>
</comment>
<dbReference type="CDD" id="cd00830">
    <property type="entry name" value="KAS_III"/>
    <property type="match status" value="1"/>
</dbReference>
<evidence type="ECO:0000259" key="11">
    <source>
        <dbReference type="Pfam" id="PF08545"/>
    </source>
</evidence>
<feature type="active site" evidence="9">
    <location>
        <position position="263"/>
    </location>
</feature>
<dbReference type="EMBL" id="CP073721">
    <property type="protein sequence ID" value="UWZ35410.1"/>
    <property type="molecule type" value="Genomic_DNA"/>
</dbReference>
<gene>
    <name evidence="9" type="primary">fabH</name>
    <name evidence="12" type="ORF">Drose_30425</name>
</gene>
<evidence type="ECO:0000256" key="3">
    <source>
        <dbReference type="ARBA" id="ARBA00022679"/>
    </source>
</evidence>
<keyword evidence="6 9" id="KW-0275">Fatty acid biosynthesis</keyword>
<comment type="domain">
    <text evidence="9">The last Arg residue of the ACP-binding site is essential for the weak association between ACP/AcpP and FabH.</text>
</comment>
<dbReference type="Gene3D" id="3.40.47.10">
    <property type="match status" value="1"/>
</dbReference>
<comment type="similarity">
    <text evidence="1 9">Belongs to the thiolase-like superfamily. FabH family.</text>
</comment>